<sequence length="442" mass="50328">MNVKPILLRTNATDTFRPDTIGDAELLVVDFSEQDRQSMLLQHKVYRLIDQTKLTEEIQDLLNITLMAYAVDQTVSREINGYLNWSRHFRCYVPVKILPKWEAIQEELQKMLSFLSGDKWEFVFREGTPDTAKLISKKYAFPNTLTKVCLFSGGLDSFIGAIDLLHRGDHLALVGHHKKGGGEGQTQEELFQLLKSTYPNQNVVNFPFYVQPNQAFEGAQKEVSSRARSILFIGLGLAVANCCNNIPLIIPENGFISLNVPLTFTRHGSHSTRTTHPYFLYSFQQILNKLSIPIQIDNPYQFKTKGEMVGDCENPALLKAHFKSTLSCAHPDQARFKKLPPGTHCGYCTPCLIRRASLEVNGLRDTKYVMNVQTDPIHVHKGSGRDPRAFRLALERFRVMNPRHTLIHIMNSGPLSHFSQQELIDLTNMYRKGMQEIEQILP</sequence>
<dbReference type="AlphaFoldDB" id="A0A5N1J343"/>
<reference evidence="1 2" key="1">
    <citation type="submission" date="2019-09" db="EMBL/GenBank/DDBJ databases">
        <title>Genome Sequence of Larkinella sp MA1.</title>
        <authorList>
            <person name="Srinivasan S."/>
        </authorList>
    </citation>
    <scope>NUCLEOTIDE SEQUENCE [LARGE SCALE GENOMIC DNA]</scope>
    <source>
        <strain evidence="1 2">MA1</strain>
    </source>
</reference>
<dbReference type="RefSeq" id="WP_150881566.1">
    <property type="nucleotide sequence ID" value="NZ_VTWS01000013.1"/>
</dbReference>
<dbReference type="InterPro" id="IPR049676">
    <property type="entry name" value="QatC"/>
</dbReference>
<dbReference type="InterPro" id="IPR014729">
    <property type="entry name" value="Rossmann-like_a/b/a_fold"/>
</dbReference>
<name>A0A5N1J343_9BACT</name>
<dbReference type="EMBL" id="VTWS01000013">
    <property type="protein sequence ID" value="KAA9341158.1"/>
    <property type="molecule type" value="Genomic_DNA"/>
</dbReference>
<dbReference type="NCBIfam" id="NF041925">
    <property type="entry name" value="QatC"/>
    <property type="match status" value="1"/>
</dbReference>
<comment type="caution">
    <text evidence="1">The sequence shown here is derived from an EMBL/GenBank/DDBJ whole genome shotgun (WGS) entry which is preliminary data.</text>
</comment>
<proteinExistence type="predicted"/>
<gene>
    <name evidence="1" type="ORF">F0P93_30450</name>
</gene>
<evidence type="ECO:0000313" key="1">
    <source>
        <dbReference type="EMBL" id="KAA9341158.1"/>
    </source>
</evidence>
<evidence type="ECO:0008006" key="3">
    <source>
        <dbReference type="Google" id="ProtNLM"/>
    </source>
</evidence>
<accession>A0A5N1J343</accession>
<dbReference type="SUPFAM" id="SSF52402">
    <property type="entry name" value="Adenine nucleotide alpha hydrolases-like"/>
    <property type="match status" value="1"/>
</dbReference>
<keyword evidence="2" id="KW-1185">Reference proteome</keyword>
<organism evidence="1 2">
    <name type="scientific">Larkinella humicola</name>
    <dbReference type="NCBI Taxonomy" id="2607654"/>
    <lineage>
        <taxon>Bacteria</taxon>
        <taxon>Pseudomonadati</taxon>
        <taxon>Bacteroidota</taxon>
        <taxon>Cytophagia</taxon>
        <taxon>Cytophagales</taxon>
        <taxon>Spirosomataceae</taxon>
        <taxon>Larkinella</taxon>
    </lineage>
</organism>
<evidence type="ECO:0000313" key="2">
    <source>
        <dbReference type="Proteomes" id="UP000326344"/>
    </source>
</evidence>
<dbReference type="Gene3D" id="3.40.50.620">
    <property type="entry name" value="HUPs"/>
    <property type="match status" value="1"/>
</dbReference>
<protein>
    <recommendedName>
        <fullName evidence="3">7-cyano-7-deazaguanine synthase in queuosine biosynthesis</fullName>
    </recommendedName>
</protein>
<dbReference type="Proteomes" id="UP000326344">
    <property type="component" value="Unassembled WGS sequence"/>
</dbReference>